<dbReference type="GeneID" id="54583435"/>
<dbReference type="Proteomes" id="UP000800094">
    <property type="component" value="Unassembled WGS sequence"/>
</dbReference>
<dbReference type="OrthoDB" id="3565018at2759"/>
<dbReference type="InterPro" id="IPR056002">
    <property type="entry name" value="DUF7580"/>
</dbReference>
<dbReference type="PANTHER" id="PTHR35186:SF4">
    <property type="entry name" value="PRION-INHIBITION AND PROPAGATION HELO DOMAIN-CONTAINING PROTEIN"/>
    <property type="match status" value="1"/>
</dbReference>
<feature type="coiled-coil region" evidence="1">
    <location>
        <begin position="155"/>
        <end position="182"/>
    </location>
</feature>
<dbReference type="AlphaFoldDB" id="A0A6A6HZ69"/>
<organism evidence="3 4">
    <name type="scientific">Trematosphaeria pertusa</name>
    <dbReference type="NCBI Taxonomy" id="390896"/>
    <lineage>
        <taxon>Eukaryota</taxon>
        <taxon>Fungi</taxon>
        <taxon>Dikarya</taxon>
        <taxon>Ascomycota</taxon>
        <taxon>Pezizomycotina</taxon>
        <taxon>Dothideomycetes</taxon>
        <taxon>Pleosporomycetidae</taxon>
        <taxon>Pleosporales</taxon>
        <taxon>Massarineae</taxon>
        <taxon>Trematosphaeriaceae</taxon>
        <taxon>Trematosphaeria</taxon>
    </lineage>
</organism>
<evidence type="ECO:0000256" key="1">
    <source>
        <dbReference type="SAM" id="Coils"/>
    </source>
</evidence>
<dbReference type="Pfam" id="PF24476">
    <property type="entry name" value="DUF7580"/>
    <property type="match status" value="1"/>
</dbReference>
<accession>A0A6A6HZ69</accession>
<dbReference type="PANTHER" id="PTHR35186">
    <property type="entry name" value="ANK_REP_REGION DOMAIN-CONTAINING PROTEIN"/>
    <property type="match status" value="1"/>
</dbReference>
<gene>
    <name evidence="3" type="ORF">BU26DRAFT_523690</name>
</gene>
<evidence type="ECO:0000259" key="2">
    <source>
        <dbReference type="Pfam" id="PF24476"/>
    </source>
</evidence>
<keyword evidence="1" id="KW-0175">Coiled coil</keyword>
<evidence type="ECO:0000313" key="4">
    <source>
        <dbReference type="Proteomes" id="UP000800094"/>
    </source>
</evidence>
<dbReference type="RefSeq" id="XP_033678365.1">
    <property type="nucleotide sequence ID" value="XM_033830105.1"/>
</dbReference>
<evidence type="ECO:0000313" key="3">
    <source>
        <dbReference type="EMBL" id="KAF2243361.1"/>
    </source>
</evidence>
<protein>
    <recommendedName>
        <fullName evidence="2">DUF7580 domain-containing protein</fullName>
    </recommendedName>
</protein>
<sequence length="571" mass="64116">MATGVEAAGLVLGSIPLILAGLEFYGKGIAVTRRYLRYREGLKSVATELSAEHAKYKNTINLLLIGVVKPQELAEFLADPCGARWKEEKFERNLKRRLGTSYDSYMGTICELRRTAEAFKQKLKLDSSGKPQFTDEQTFKKYYKRLEFSLRKSDYDDLMASLRRANSSLDQLTTQCRSLETLQASSKPDHQSVPNFKVINDRAQGFHSALATSWNCPCHANHSVSLRLEPRMEDVQSKDDADEGEESMRDPFHVVFRYSHDILAKSGGSAATRNPWAWEEADVRITIERKSQIATASATGSVGCGKTVRFESHAKSAVKAALDVTPNLQPIQDLCAAIGTLQKPQRDVCLSLLANEYAKQKYGILIYPSKEPPADTDAWSISSLRSVLEDSGFARRHRLKLAVTLSSSVLQLHETPWLDENWGKDDILFIKRSGKTAYDHPFVSQGFDHGQRSSHTAPTSMRSIIRNQTLYALGVCLIELWYGKPMSGLHMPGDGPSDDPMTEWRMADRLVEELYDEAGDWYGDAVRRCIRCNFDRRGSSLDDVGFQKDVYQGVVTQLKENVDSMFKPIGE</sequence>
<feature type="domain" description="DUF7580" evidence="2">
    <location>
        <begin position="199"/>
        <end position="563"/>
    </location>
</feature>
<name>A0A6A6HZ69_9PLEO</name>
<dbReference type="EMBL" id="ML987205">
    <property type="protein sequence ID" value="KAF2243361.1"/>
    <property type="molecule type" value="Genomic_DNA"/>
</dbReference>
<reference evidence="3" key="1">
    <citation type="journal article" date="2020" name="Stud. Mycol.">
        <title>101 Dothideomycetes genomes: a test case for predicting lifestyles and emergence of pathogens.</title>
        <authorList>
            <person name="Haridas S."/>
            <person name="Albert R."/>
            <person name="Binder M."/>
            <person name="Bloem J."/>
            <person name="Labutti K."/>
            <person name="Salamov A."/>
            <person name="Andreopoulos B."/>
            <person name="Baker S."/>
            <person name="Barry K."/>
            <person name="Bills G."/>
            <person name="Bluhm B."/>
            <person name="Cannon C."/>
            <person name="Castanera R."/>
            <person name="Culley D."/>
            <person name="Daum C."/>
            <person name="Ezra D."/>
            <person name="Gonzalez J."/>
            <person name="Henrissat B."/>
            <person name="Kuo A."/>
            <person name="Liang C."/>
            <person name="Lipzen A."/>
            <person name="Lutzoni F."/>
            <person name="Magnuson J."/>
            <person name="Mondo S."/>
            <person name="Nolan M."/>
            <person name="Ohm R."/>
            <person name="Pangilinan J."/>
            <person name="Park H.-J."/>
            <person name="Ramirez L."/>
            <person name="Alfaro M."/>
            <person name="Sun H."/>
            <person name="Tritt A."/>
            <person name="Yoshinaga Y."/>
            <person name="Zwiers L.-H."/>
            <person name="Turgeon B."/>
            <person name="Goodwin S."/>
            <person name="Spatafora J."/>
            <person name="Crous P."/>
            <person name="Grigoriev I."/>
        </authorList>
    </citation>
    <scope>NUCLEOTIDE SEQUENCE</scope>
    <source>
        <strain evidence="3">CBS 122368</strain>
    </source>
</reference>
<proteinExistence type="predicted"/>
<keyword evidence="4" id="KW-1185">Reference proteome</keyword>